<evidence type="ECO:0000256" key="1">
    <source>
        <dbReference type="ARBA" id="ARBA00006479"/>
    </source>
</evidence>
<dbReference type="Gene3D" id="3.30.420.40">
    <property type="match status" value="2"/>
</dbReference>
<evidence type="ECO:0000313" key="2">
    <source>
        <dbReference type="EMBL" id="TDD91622.1"/>
    </source>
</evidence>
<dbReference type="PANTHER" id="PTHR18964">
    <property type="entry name" value="ROK (REPRESSOR, ORF, KINASE) FAMILY"/>
    <property type="match status" value="1"/>
</dbReference>
<dbReference type="Pfam" id="PF00480">
    <property type="entry name" value="ROK"/>
    <property type="match status" value="1"/>
</dbReference>
<dbReference type="PANTHER" id="PTHR18964:SF146">
    <property type="entry name" value="POLYPHOSPHATE GLUCOKINASE"/>
    <property type="match status" value="1"/>
</dbReference>
<organism evidence="2 3">
    <name type="scientific">Saccharopolyspora karakumensis</name>
    <dbReference type="NCBI Taxonomy" id="2530386"/>
    <lineage>
        <taxon>Bacteria</taxon>
        <taxon>Bacillati</taxon>
        <taxon>Actinomycetota</taxon>
        <taxon>Actinomycetes</taxon>
        <taxon>Pseudonocardiales</taxon>
        <taxon>Pseudonocardiaceae</taxon>
        <taxon>Saccharopolyspora</taxon>
    </lineage>
</organism>
<comment type="caution">
    <text evidence="2">The sequence shown here is derived from an EMBL/GenBank/DDBJ whole genome shotgun (WGS) entry which is preliminary data.</text>
</comment>
<dbReference type="RefSeq" id="WP_132681468.1">
    <property type="nucleotide sequence ID" value="NZ_SMLA01000005.1"/>
</dbReference>
<evidence type="ECO:0000313" key="3">
    <source>
        <dbReference type="Proteomes" id="UP000294723"/>
    </source>
</evidence>
<dbReference type="InterPro" id="IPR000600">
    <property type="entry name" value="ROK"/>
</dbReference>
<sequence length="253" mass="26202">MATARGFGVDIGGSGIKGSPVDIDAGVLAEERLRIPTPQPSTPDAVADAVAEIVEKFTWTGPVGVTLPCVIKDGTALTAANIDKGWIGTDAQGLFAERLGRSRDEIVVLNDADAAGVAEMKAGAGVGHEGQVVVLTFGTGIGSAMFIDGKLVPSTEFGHIEVDGHDAESQAAASVKDDLELSYEEWAPRVTRYIQSLEKFIWPDLIIAGGGVSRKGHKWIPLLETRTPVVAAALRNDAGIVGAAMASASSAKS</sequence>
<dbReference type="AlphaFoldDB" id="A0A4R5C473"/>
<dbReference type="EMBL" id="SMLA01000005">
    <property type="protein sequence ID" value="TDD91622.1"/>
    <property type="molecule type" value="Genomic_DNA"/>
</dbReference>
<reference evidence="2 3" key="1">
    <citation type="submission" date="2019-03" db="EMBL/GenBank/DDBJ databases">
        <title>Draft genome sequences of novel Actinobacteria.</title>
        <authorList>
            <person name="Sahin N."/>
            <person name="Ay H."/>
            <person name="Saygin H."/>
        </authorList>
    </citation>
    <scope>NUCLEOTIDE SEQUENCE [LARGE SCALE GENOMIC DNA]</scope>
    <source>
        <strain evidence="2 3">5K548</strain>
    </source>
</reference>
<protein>
    <submittedName>
        <fullName evidence="2">ROK family protein</fullName>
    </submittedName>
</protein>
<comment type="similarity">
    <text evidence="1">Belongs to the ROK (NagC/XylR) family.</text>
</comment>
<dbReference type="CDD" id="cd24058">
    <property type="entry name" value="ASKHA_NBD_ROK_PPGK"/>
    <property type="match status" value="1"/>
</dbReference>
<dbReference type="InterPro" id="IPR043129">
    <property type="entry name" value="ATPase_NBD"/>
</dbReference>
<dbReference type="Proteomes" id="UP000294723">
    <property type="component" value="Unassembled WGS sequence"/>
</dbReference>
<proteinExistence type="inferred from homology"/>
<accession>A0A4R5C473</accession>
<dbReference type="SUPFAM" id="SSF53067">
    <property type="entry name" value="Actin-like ATPase domain"/>
    <property type="match status" value="1"/>
</dbReference>
<name>A0A4R5C473_9PSEU</name>
<dbReference type="NCBIfam" id="NF045942">
    <property type="entry name" value="PolPhglucPhase"/>
    <property type="match status" value="1"/>
</dbReference>
<gene>
    <name evidence="2" type="ORF">E1202_05605</name>
</gene>
<keyword evidence="3" id="KW-1185">Reference proteome</keyword>